<evidence type="ECO:0000313" key="2">
    <source>
        <dbReference type="Proteomes" id="UP000262878"/>
    </source>
</evidence>
<comment type="caution">
    <text evidence="1">The sequence shown here is derived from an EMBL/GenBank/DDBJ whole genome shotgun (WGS) entry which is preliminary data.</text>
</comment>
<protein>
    <recommendedName>
        <fullName evidence="3">DUF1173 domain-containing protein</fullName>
    </recommendedName>
</protein>
<name>A0A348WLY7_9GAMM</name>
<dbReference type="AlphaFoldDB" id="A0A348WLY7"/>
<reference evidence="1 2" key="1">
    <citation type="journal article" date="2018" name="Nat. Biotechnol.">
        <title>A standardized bacterial taxonomy based on genome phylogeny substantially revises the tree of life.</title>
        <authorList>
            <person name="Parks D.H."/>
            <person name="Chuvochina M."/>
            <person name="Waite D.W."/>
            <person name="Rinke C."/>
            <person name="Skarshewski A."/>
            <person name="Chaumeil P.A."/>
            <person name="Hugenholtz P."/>
        </authorList>
    </citation>
    <scope>NUCLEOTIDE SEQUENCE [LARGE SCALE GENOMIC DNA]</scope>
    <source>
        <strain evidence="1">UBA9360</strain>
    </source>
</reference>
<sequence length="422" mass="48580">MHYSIVTNTLVAVESPTDEQVTLIESLPRQDSVMWKKQQAYFAYLRDRKYWILCKCNGQALIHVKSGKNYYYLFSRISEKRAEHEQGCEFKAVPSGNTQRGGDVTKIRGTEYDFFAEKTGTRSEPKPENESTQSVRTRQSKLFRLIRHVMRDGNLHRIVNGQSPGYMKQRDTFLHAARGINMGGVPLNDLTFFQCTPKSLAMVRNRLFSTQFKQGQSKTALLIWIADTYEVNNDTLSFTYSQDKALSLNECRTLLHHARGDKNDGPFMIAVLYKYGQNKEGKNCFSYPSAYVIPILSKHSWILCDSGYEREMAKALESMARIEWKENGVSSVIEKPIEPLEGVGEGNVIPDFDVCVEGKRQFIEVMGYRTEEYIERKARVVPLMERVAPVDEFIAYRFSCDEQRQSTMFKYAVKVFKELQAP</sequence>
<dbReference type="EMBL" id="DMUP01000042">
    <property type="protein sequence ID" value="HAR55549.1"/>
    <property type="molecule type" value="Genomic_DNA"/>
</dbReference>
<organism evidence="1 2">
    <name type="scientific">Idiomarina baltica</name>
    <dbReference type="NCBI Taxonomy" id="190892"/>
    <lineage>
        <taxon>Bacteria</taxon>
        <taxon>Pseudomonadati</taxon>
        <taxon>Pseudomonadota</taxon>
        <taxon>Gammaproteobacteria</taxon>
        <taxon>Alteromonadales</taxon>
        <taxon>Idiomarinaceae</taxon>
        <taxon>Idiomarina</taxon>
    </lineage>
</organism>
<gene>
    <name evidence="1" type="ORF">DCR58_02050</name>
</gene>
<evidence type="ECO:0000313" key="1">
    <source>
        <dbReference type="EMBL" id="HAR55549.1"/>
    </source>
</evidence>
<dbReference type="Proteomes" id="UP000262878">
    <property type="component" value="Unassembled WGS sequence"/>
</dbReference>
<proteinExistence type="predicted"/>
<accession>A0A348WLY7</accession>
<evidence type="ECO:0008006" key="3">
    <source>
        <dbReference type="Google" id="ProtNLM"/>
    </source>
</evidence>